<dbReference type="AlphaFoldDB" id="A0AAW9F116"/>
<dbReference type="RefSeq" id="WP_319886475.1">
    <property type="nucleotide sequence ID" value="NZ_JAWZVU010000019.1"/>
</dbReference>
<organism evidence="1 2">
    <name type="scientific">Aeromonas caviae</name>
    <name type="common">Aeromonas punctata</name>
    <dbReference type="NCBI Taxonomy" id="648"/>
    <lineage>
        <taxon>Bacteria</taxon>
        <taxon>Pseudomonadati</taxon>
        <taxon>Pseudomonadota</taxon>
        <taxon>Gammaproteobacteria</taxon>
        <taxon>Aeromonadales</taxon>
        <taxon>Aeromonadaceae</taxon>
        <taxon>Aeromonas</taxon>
    </lineage>
</organism>
<dbReference type="Proteomes" id="UP001277183">
    <property type="component" value="Unassembled WGS sequence"/>
</dbReference>
<name>A0AAW9F116_AERCA</name>
<accession>A0AAW9F116</accession>
<proteinExistence type="predicted"/>
<evidence type="ECO:0000313" key="1">
    <source>
        <dbReference type="EMBL" id="MDX7719426.1"/>
    </source>
</evidence>
<comment type="caution">
    <text evidence="1">The sequence shown here is derived from an EMBL/GenBank/DDBJ whole genome shotgun (WGS) entry which is preliminary data.</text>
</comment>
<sequence length="158" mass="18001">MTNSVDAKKEFLGYFPVALSDNLVDPRHPHCEPYNRLLLLVKPLIVEYNNSLSPMQDIVGFILKRSQKDLPCGRLRTIYGFDFDFAGLKVPDSPISKLVEGIAAAIMSFTVTKLTVRDIQDGVEFDLSGWQLDADCTDPEELERLEELEELEEFEEFE</sequence>
<reference evidence="1" key="1">
    <citation type="submission" date="2023-11" db="EMBL/GenBank/DDBJ databases">
        <title>WGS of Aeromonas in Northern Israel.</title>
        <authorList>
            <person name="Hershko Y."/>
        </authorList>
    </citation>
    <scope>NUCLEOTIDE SEQUENCE</scope>
    <source>
        <strain evidence="1">77416</strain>
    </source>
</reference>
<dbReference type="EMBL" id="JAWZVU010000019">
    <property type="protein sequence ID" value="MDX7719426.1"/>
    <property type="molecule type" value="Genomic_DNA"/>
</dbReference>
<gene>
    <name evidence="1" type="ORF">SJS77_02900</name>
</gene>
<protein>
    <submittedName>
        <fullName evidence="1">Uncharacterized protein</fullName>
    </submittedName>
</protein>
<evidence type="ECO:0000313" key="2">
    <source>
        <dbReference type="Proteomes" id="UP001277183"/>
    </source>
</evidence>